<comment type="caution">
    <text evidence="5">The sequence shown here is derived from an EMBL/GenBank/DDBJ whole genome shotgun (WGS) entry which is preliminary data.</text>
</comment>
<evidence type="ECO:0000256" key="1">
    <source>
        <dbReference type="ARBA" id="ARBA00007637"/>
    </source>
</evidence>
<dbReference type="EMBL" id="PKMF04000189">
    <property type="protein sequence ID" value="KAK7844253.1"/>
    <property type="molecule type" value="Genomic_DNA"/>
</dbReference>
<keyword evidence="2" id="KW-0520">NAD</keyword>
<feature type="non-terminal residue" evidence="5">
    <location>
        <position position="1"/>
    </location>
</feature>
<evidence type="ECO:0000313" key="6">
    <source>
        <dbReference type="Proteomes" id="UP000237347"/>
    </source>
</evidence>
<keyword evidence="3" id="KW-0413">Isomerase</keyword>
<evidence type="ECO:0000313" key="5">
    <source>
        <dbReference type="EMBL" id="KAK7844253.1"/>
    </source>
</evidence>
<comment type="similarity">
    <text evidence="1">Belongs to the NAD(P)-dependent epimerase/dehydratase family.</text>
</comment>
<name>A0AAW0KZU7_QUESU</name>
<evidence type="ECO:0000256" key="2">
    <source>
        <dbReference type="ARBA" id="ARBA00023027"/>
    </source>
</evidence>
<proteinExistence type="inferred from homology"/>
<reference evidence="5 6" key="1">
    <citation type="journal article" date="2018" name="Sci. Data">
        <title>The draft genome sequence of cork oak.</title>
        <authorList>
            <person name="Ramos A.M."/>
            <person name="Usie A."/>
            <person name="Barbosa P."/>
            <person name="Barros P.M."/>
            <person name="Capote T."/>
            <person name="Chaves I."/>
            <person name="Simoes F."/>
            <person name="Abreu I."/>
            <person name="Carrasquinho I."/>
            <person name="Faro C."/>
            <person name="Guimaraes J.B."/>
            <person name="Mendonca D."/>
            <person name="Nobrega F."/>
            <person name="Rodrigues L."/>
            <person name="Saibo N.J.M."/>
            <person name="Varela M.C."/>
            <person name="Egas C."/>
            <person name="Matos J."/>
            <person name="Miguel C.M."/>
            <person name="Oliveira M.M."/>
            <person name="Ricardo C.P."/>
            <person name="Goncalves S."/>
        </authorList>
    </citation>
    <scope>NUCLEOTIDE SEQUENCE [LARGE SCALE GENOMIC DNA]</scope>
    <source>
        <strain evidence="6">cv. HL8</strain>
    </source>
</reference>
<evidence type="ECO:0000259" key="4">
    <source>
        <dbReference type="Pfam" id="PF16363"/>
    </source>
</evidence>
<dbReference type="InterPro" id="IPR016040">
    <property type="entry name" value="NAD(P)-bd_dom"/>
</dbReference>
<dbReference type="GO" id="GO:0016853">
    <property type="term" value="F:isomerase activity"/>
    <property type="evidence" value="ECO:0007669"/>
    <property type="project" value="UniProtKB-KW"/>
</dbReference>
<dbReference type="SUPFAM" id="SSF51735">
    <property type="entry name" value="NAD(P)-binding Rossmann-fold domains"/>
    <property type="match status" value="1"/>
</dbReference>
<dbReference type="AlphaFoldDB" id="A0AAW0KZU7"/>
<dbReference type="PANTHER" id="PTHR43574">
    <property type="entry name" value="EPIMERASE-RELATED"/>
    <property type="match status" value="1"/>
</dbReference>
<protein>
    <submittedName>
        <fullName evidence="5">Udp-glucuronate 4-epimerase 3</fullName>
    </submittedName>
</protein>
<dbReference type="Proteomes" id="UP000237347">
    <property type="component" value="Unassembled WGS sequence"/>
</dbReference>
<dbReference type="InterPro" id="IPR036291">
    <property type="entry name" value="NAD(P)-bd_dom_sf"/>
</dbReference>
<dbReference type="Pfam" id="PF16363">
    <property type="entry name" value="GDP_Man_Dehyd"/>
    <property type="match status" value="1"/>
</dbReference>
<sequence>GIWTNRNEIRTSGARKSASAIAYWTLDYLVEFQVQAAIDRGGDYLFIEAAEFVVIYVCSALKWREDGVVGIDNFNEFYDPTLKRTRQALLEYSGVLIVEGDINDMMLLKKLFELVTFTHVLHLATQAGVRYAMENPLSYVHSNLAGFVNLFEVCKSVNP</sequence>
<gene>
    <name evidence="5" type="primary">GAE3_0</name>
    <name evidence="5" type="ORF">CFP56_011046</name>
</gene>
<accession>A0AAW0KZU7</accession>
<organism evidence="5 6">
    <name type="scientific">Quercus suber</name>
    <name type="common">Cork oak</name>
    <dbReference type="NCBI Taxonomy" id="58331"/>
    <lineage>
        <taxon>Eukaryota</taxon>
        <taxon>Viridiplantae</taxon>
        <taxon>Streptophyta</taxon>
        <taxon>Embryophyta</taxon>
        <taxon>Tracheophyta</taxon>
        <taxon>Spermatophyta</taxon>
        <taxon>Magnoliopsida</taxon>
        <taxon>eudicotyledons</taxon>
        <taxon>Gunneridae</taxon>
        <taxon>Pentapetalae</taxon>
        <taxon>rosids</taxon>
        <taxon>fabids</taxon>
        <taxon>Fagales</taxon>
        <taxon>Fagaceae</taxon>
        <taxon>Quercus</taxon>
    </lineage>
</organism>
<dbReference type="Gene3D" id="3.40.50.720">
    <property type="entry name" value="NAD(P)-binding Rossmann-like Domain"/>
    <property type="match status" value="1"/>
</dbReference>
<keyword evidence="6" id="KW-1185">Reference proteome</keyword>
<evidence type="ECO:0000256" key="3">
    <source>
        <dbReference type="ARBA" id="ARBA00023235"/>
    </source>
</evidence>
<feature type="domain" description="NAD(P)-binding" evidence="4">
    <location>
        <begin position="56"/>
        <end position="157"/>
    </location>
</feature>